<dbReference type="Proteomes" id="UP001235939">
    <property type="component" value="Chromosome 10"/>
</dbReference>
<keyword evidence="4" id="KW-1185">Reference proteome</keyword>
<evidence type="ECO:0000313" key="3">
    <source>
        <dbReference type="EMBL" id="UYV72923.1"/>
    </source>
</evidence>
<dbReference type="EMBL" id="CP092872">
    <property type="protein sequence ID" value="UYV72923.1"/>
    <property type="molecule type" value="Genomic_DNA"/>
</dbReference>
<keyword evidence="1" id="KW-0732">Signal</keyword>
<protein>
    <recommendedName>
        <fullName evidence="2">Mot1 central domain-containing protein</fullName>
    </recommendedName>
</protein>
<gene>
    <name evidence="3" type="ORF">LAZ67_10001192</name>
</gene>
<reference evidence="3 4" key="1">
    <citation type="submission" date="2022-01" db="EMBL/GenBank/DDBJ databases">
        <title>A chromosomal length assembly of Cordylochernes scorpioides.</title>
        <authorList>
            <person name="Zeh D."/>
            <person name="Zeh J."/>
        </authorList>
    </citation>
    <scope>NUCLEOTIDE SEQUENCE [LARGE SCALE GENOMIC DNA]</scope>
    <source>
        <strain evidence="3">IN4F17</strain>
        <tissue evidence="3">Whole Body</tissue>
    </source>
</reference>
<sequence>MLGHTQIVLLWIVFNLVELFCGQHELLEASSTEVLLTATGSFLSFWVCLPMLPDKFTLDPAMRQAWLALPKNEKGIRGKKPADPVTAGQALDMIGQFNIGGKDLSGESPEERENFIIQARIMCCRFLAVLLQQMAKPGAEAVLENLYNLLVFHLGNRSALQRFCVGQVMLHLARLQQDQIYPEFLVNKLLECLTDSVYYDEIALDFTRTQKDYQDFIATLRHYKVPLEDDVKPLDGRSRQEGANFIFLFKTYAPYKELTNPPSSVYLKPNL</sequence>
<dbReference type="Pfam" id="PF12054">
    <property type="entry name" value="DUF3535"/>
    <property type="match status" value="1"/>
</dbReference>
<evidence type="ECO:0000259" key="2">
    <source>
        <dbReference type="Pfam" id="PF12054"/>
    </source>
</evidence>
<organism evidence="3 4">
    <name type="scientific">Cordylochernes scorpioides</name>
    <dbReference type="NCBI Taxonomy" id="51811"/>
    <lineage>
        <taxon>Eukaryota</taxon>
        <taxon>Metazoa</taxon>
        <taxon>Ecdysozoa</taxon>
        <taxon>Arthropoda</taxon>
        <taxon>Chelicerata</taxon>
        <taxon>Arachnida</taxon>
        <taxon>Pseudoscorpiones</taxon>
        <taxon>Cheliferoidea</taxon>
        <taxon>Chernetidae</taxon>
        <taxon>Cordylochernes</taxon>
    </lineage>
</organism>
<dbReference type="InterPro" id="IPR022707">
    <property type="entry name" value="Mot1_central_dom"/>
</dbReference>
<feature type="signal peptide" evidence="1">
    <location>
        <begin position="1"/>
        <end position="19"/>
    </location>
</feature>
<feature type="domain" description="Mot1 central" evidence="2">
    <location>
        <begin position="25"/>
        <end position="223"/>
    </location>
</feature>
<accession>A0ABY6KW51</accession>
<name>A0ABY6KW51_9ARAC</name>
<proteinExistence type="predicted"/>
<evidence type="ECO:0000256" key="1">
    <source>
        <dbReference type="SAM" id="SignalP"/>
    </source>
</evidence>
<evidence type="ECO:0000313" key="4">
    <source>
        <dbReference type="Proteomes" id="UP001235939"/>
    </source>
</evidence>
<feature type="chain" id="PRO_5047390856" description="Mot1 central domain-containing protein" evidence="1">
    <location>
        <begin position="20"/>
        <end position="271"/>
    </location>
</feature>